<evidence type="ECO:0000313" key="3">
    <source>
        <dbReference type="Proteomes" id="UP001597053"/>
    </source>
</evidence>
<sequence length="53" mass="5987">MPERPVERDDSVIEDQPPLELSREPRVSAPDTPGVGVTDDHDEHESHDPYQPL</sequence>
<proteinExistence type="predicted"/>
<evidence type="ECO:0000256" key="1">
    <source>
        <dbReference type="SAM" id="MobiDB-lite"/>
    </source>
</evidence>
<organism evidence="2 3">
    <name type="scientific">Micromonospora azadirachtae</name>
    <dbReference type="NCBI Taxonomy" id="1970735"/>
    <lineage>
        <taxon>Bacteria</taxon>
        <taxon>Bacillati</taxon>
        <taxon>Actinomycetota</taxon>
        <taxon>Actinomycetes</taxon>
        <taxon>Micromonosporales</taxon>
        <taxon>Micromonosporaceae</taxon>
        <taxon>Micromonospora</taxon>
    </lineage>
</organism>
<dbReference type="Proteomes" id="UP001597053">
    <property type="component" value="Unassembled WGS sequence"/>
</dbReference>
<accession>A0ABW3A7J0</accession>
<evidence type="ECO:0000313" key="2">
    <source>
        <dbReference type="EMBL" id="MFD0786941.1"/>
    </source>
</evidence>
<gene>
    <name evidence="2" type="ORF">ACFQZ8_23835</name>
</gene>
<protein>
    <submittedName>
        <fullName evidence="2">Uncharacterized protein</fullName>
    </submittedName>
</protein>
<feature type="compositionally biased region" description="Basic and acidic residues" evidence="1">
    <location>
        <begin position="1"/>
        <end position="11"/>
    </location>
</feature>
<feature type="region of interest" description="Disordered" evidence="1">
    <location>
        <begin position="1"/>
        <end position="53"/>
    </location>
</feature>
<reference evidence="3" key="1">
    <citation type="journal article" date="2019" name="Int. J. Syst. Evol. Microbiol.">
        <title>The Global Catalogue of Microorganisms (GCM) 10K type strain sequencing project: providing services to taxonomists for standard genome sequencing and annotation.</title>
        <authorList>
            <consortium name="The Broad Institute Genomics Platform"/>
            <consortium name="The Broad Institute Genome Sequencing Center for Infectious Disease"/>
            <person name="Wu L."/>
            <person name="Ma J."/>
        </authorList>
    </citation>
    <scope>NUCLEOTIDE SEQUENCE [LARGE SCALE GENOMIC DNA]</scope>
    <source>
        <strain evidence="3">JCM 32148</strain>
    </source>
</reference>
<feature type="compositionally biased region" description="Basic and acidic residues" evidence="1">
    <location>
        <begin position="38"/>
        <end position="53"/>
    </location>
</feature>
<keyword evidence="3" id="KW-1185">Reference proteome</keyword>
<name>A0ABW3A7J0_9ACTN</name>
<dbReference type="EMBL" id="JBHTHM010001662">
    <property type="protein sequence ID" value="MFD0786941.1"/>
    <property type="molecule type" value="Genomic_DNA"/>
</dbReference>
<comment type="caution">
    <text evidence="2">The sequence shown here is derived from an EMBL/GenBank/DDBJ whole genome shotgun (WGS) entry which is preliminary data.</text>
</comment>